<evidence type="ECO:0000256" key="2">
    <source>
        <dbReference type="ARBA" id="ARBA00022692"/>
    </source>
</evidence>
<reference evidence="8" key="1">
    <citation type="submission" date="2025-08" db="UniProtKB">
        <authorList>
            <consortium name="Ensembl"/>
        </authorList>
    </citation>
    <scope>IDENTIFICATION</scope>
</reference>
<evidence type="ECO:0000256" key="1">
    <source>
        <dbReference type="ARBA" id="ARBA00004477"/>
    </source>
</evidence>
<evidence type="ECO:0000256" key="6">
    <source>
        <dbReference type="ARBA" id="ARBA00038268"/>
    </source>
</evidence>
<dbReference type="Proteomes" id="UP000472275">
    <property type="component" value="Chromosome 3"/>
</dbReference>
<dbReference type="GeneTree" id="ENSGT00530000063629"/>
<evidence type="ECO:0000313" key="8">
    <source>
        <dbReference type="Ensembl" id="ENSACCP00020018930.1"/>
    </source>
</evidence>
<dbReference type="GO" id="GO:0048471">
    <property type="term" value="C:perinuclear region of cytoplasm"/>
    <property type="evidence" value="ECO:0007669"/>
    <property type="project" value="Ensembl"/>
</dbReference>
<dbReference type="GO" id="GO:0005789">
    <property type="term" value="C:endoplasmic reticulum membrane"/>
    <property type="evidence" value="ECO:0007669"/>
    <property type="project" value="UniProtKB-SubCell"/>
</dbReference>
<dbReference type="PANTHER" id="PTHR13285">
    <property type="entry name" value="ACYLTRANSFERASE"/>
    <property type="match status" value="1"/>
</dbReference>
<dbReference type="InterPro" id="IPR051085">
    <property type="entry name" value="MB_O-acyltransferase"/>
</dbReference>
<gene>
    <name evidence="8" type="primary">HHATL</name>
</gene>
<feature type="transmembrane region" description="Helical" evidence="7">
    <location>
        <begin position="297"/>
        <end position="317"/>
    </location>
</feature>
<feature type="transmembrane region" description="Helical" evidence="7">
    <location>
        <begin position="337"/>
        <end position="360"/>
    </location>
</feature>
<evidence type="ECO:0000256" key="3">
    <source>
        <dbReference type="ARBA" id="ARBA00022824"/>
    </source>
</evidence>
<organism evidence="8 9">
    <name type="scientific">Aquila chrysaetos chrysaetos</name>
    <dbReference type="NCBI Taxonomy" id="223781"/>
    <lineage>
        <taxon>Eukaryota</taxon>
        <taxon>Metazoa</taxon>
        <taxon>Chordata</taxon>
        <taxon>Craniata</taxon>
        <taxon>Vertebrata</taxon>
        <taxon>Euteleostomi</taxon>
        <taxon>Archelosauria</taxon>
        <taxon>Archosauria</taxon>
        <taxon>Dinosauria</taxon>
        <taxon>Saurischia</taxon>
        <taxon>Theropoda</taxon>
        <taxon>Coelurosauria</taxon>
        <taxon>Aves</taxon>
        <taxon>Neognathae</taxon>
        <taxon>Neoaves</taxon>
        <taxon>Telluraves</taxon>
        <taxon>Accipitrimorphae</taxon>
        <taxon>Accipitriformes</taxon>
        <taxon>Accipitridae</taxon>
        <taxon>Accipitrinae</taxon>
        <taxon>Aquila</taxon>
    </lineage>
</organism>
<dbReference type="GO" id="GO:0016746">
    <property type="term" value="F:acyltransferase activity"/>
    <property type="evidence" value="ECO:0007669"/>
    <property type="project" value="TreeGrafter"/>
</dbReference>
<dbReference type="Pfam" id="PF03062">
    <property type="entry name" value="MBOAT"/>
    <property type="match status" value="1"/>
</dbReference>
<feature type="transmembrane region" description="Helical" evidence="7">
    <location>
        <begin position="408"/>
        <end position="426"/>
    </location>
</feature>
<keyword evidence="2 7" id="KW-0812">Transmembrane</keyword>
<dbReference type="AlphaFoldDB" id="A0A663F2C7"/>
<name>A0A663F2C7_AQUCH</name>
<keyword evidence="3" id="KW-0256">Endoplasmic reticulum</keyword>
<evidence type="ECO:0000256" key="4">
    <source>
        <dbReference type="ARBA" id="ARBA00022989"/>
    </source>
</evidence>
<dbReference type="InParanoid" id="A0A663F2C7"/>
<accession>A0A663F2C7</accession>
<comment type="similarity">
    <text evidence="6">Belongs to the membrane-bound acyltransferase family. HHAT subfamily.</text>
</comment>
<feature type="transmembrane region" description="Helical" evidence="7">
    <location>
        <begin position="473"/>
        <end position="493"/>
    </location>
</feature>
<evidence type="ECO:0000313" key="9">
    <source>
        <dbReference type="Proteomes" id="UP000472275"/>
    </source>
</evidence>
<comment type="subcellular location">
    <subcellularLocation>
        <location evidence="1">Endoplasmic reticulum membrane</location>
        <topology evidence="1">Multi-pass membrane protein</topology>
    </subcellularLocation>
</comment>
<feature type="transmembrane region" description="Helical" evidence="7">
    <location>
        <begin position="258"/>
        <end position="276"/>
    </location>
</feature>
<keyword evidence="9" id="KW-1185">Reference proteome</keyword>
<evidence type="ECO:0000256" key="7">
    <source>
        <dbReference type="SAM" id="Phobius"/>
    </source>
</evidence>
<keyword evidence="4 7" id="KW-1133">Transmembrane helix</keyword>
<keyword evidence="5 7" id="KW-0472">Membrane</keyword>
<dbReference type="PANTHER" id="PTHR13285:SF19">
    <property type="entry name" value="PROTEIN-CYSTEINE N-PALMITOYLTRANSFERASE HHAT-LIKE PROTEIN"/>
    <property type="match status" value="1"/>
</dbReference>
<feature type="transmembrane region" description="Helical" evidence="7">
    <location>
        <begin position="148"/>
        <end position="176"/>
    </location>
</feature>
<reference evidence="8" key="2">
    <citation type="submission" date="2025-09" db="UniProtKB">
        <authorList>
            <consortium name="Ensembl"/>
        </authorList>
    </citation>
    <scope>IDENTIFICATION</scope>
</reference>
<proteinExistence type="inferred from homology"/>
<evidence type="ECO:0000256" key="5">
    <source>
        <dbReference type="ARBA" id="ARBA00023136"/>
    </source>
</evidence>
<sequence>MTKLKCSGALGWKMGRKGFESCVVSPPDGCWGRGAMAGDSKAPGAAPAGRGRFRVGDVVHLVQERHHLRPLGTRPLRQDLLHDGTAGETGMWWDGFESTRVTRVLWRGLEGCSRMGRCSRLGGAGLGLSPSSPRVWTPFFSQYRAVMYMLYGILAVLGSMGLVYLMIILSHCLVLYSVALAKQKWLCYAAGLCCLASFKVEPFSSWQSGFVTGAFDLQDVLFYGGSGFTIMRCMSFALESCERKEGIYSIFDLLKYNFYLPFFFFGPVMTFDQFHAQVSTRDLRRKDDEMRNIRVHALLHVGAIIAVDIFFHFFYILTLPSDLKFMNRLSDWSLAGLAYSNLVYDWVKAAVMFGVINTIARLDHLDPPQPPKCITMLYVFAETHFDRGINDWLCKYVYDHIGENHDNIMKELVATIATFAVTTLWLGPCEIVYIWSVFNCFGLNFELWVQKFFQQEPFAKLEAKMSEAMSRRIRAVFGAANFWAIVLYNILALNSLEFALLVTKRLLLTDAEFLWAWLVLAWRPAYLCGDTLDPANGRQMGQVYCDQNLYRR</sequence>
<dbReference type="InterPro" id="IPR004299">
    <property type="entry name" value="MBOAT_fam"/>
</dbReference>
<protein>
    <submittedName>
        <fullName evidence="8">Hedgehog acyltransferase like</fullName>
    </submittedName>
</protein>
<dbReference type="Ensembl" id="ENSACCT00020019763.1">
    <property type="protein sequence ID" value="ENSACCP00020018930.1"/>
    <property type="gene ID" value="ENSACCG00020013024.1"/>
</dbReference>